<keyword evidence="3" id="KW-1185">Reference proteome</keyword>
<evidence type="ECO:0008006" key="4">
    <source>
        <dbReference type="Google" id="ProtNLM"/>
    </source>
</evidence>
<dbReference type="Proteomes" id="UP000313066">
    <property type="component" value="Unassembled WGS sequence"/>
</dbReference>
<organism evidence="2 3">
    <name type="scientific">Microbispora catharanthi</name>
    <dbReference type="NCBI Taxonomy" id="1712871"/>
    <lineage>
        <taxon>Bacteria</taxon>
        <taxon>Bacillati</taxon>
        <taxon>Actinomycetota</taxon>
        <taxon>Actinomycetes</taxon>
        <taxon>Streptosporangiales</taxon>
        <taxon>Streptosporangiaceae</taxon>
        <taxon>Microbispora</taxon>
    </lineage>
</organism>
<feature type="chain" id="PRO_5024282610" description="Outer membrane lipoprotein-sorting protein" evidence="1">
    <location>
        <begin position="27"/>
        <end position="291"/>
    </location>
</feature>
<feature type="signal peptide" evidence="1">
    <location>
        <begin position="1"/>
        <end position="26"/>
    </location>
</feature>
<keyword evidence="1" id="KW-0732">Signal</keyword>
<evidence type="ECO:0000313" key="3">
    <source>
        <dbReference type="Proteomes" id="UP000313066"/>
    </source>
</evidence>
<gene>
    <name evidence="2" type="ORF">FH610_035910</name>
</gene>
<proteinExistence type="predicted"/>
<dbReference type="EMBL" id="VDMA02000027">
    <property type="protein sequence ID" value="KAB8178757.1"/>
    <property type="molecule type" value="Genomic_DNA"/>
</dbReference>
<sequence length="291" mass="32378">MKRLNVLAVLFGVLAALFTGAGAAHAASSADPVHALRQQFAAGRGVLVSETARTSISEDKQTYIRRTTGRIGFGKSGVVGYDLTSRGVITPGLRAALPPEELEAMRTPLRAVNVGRYTYVQGFHWGPMPEGKTWVTFGEDNPSWQDYGQRGDQLVDVLSPARLKFVISKASSLRSGEYRGTLKTQNLYSEQGPYNPYKYTVSFRLFVDKAGLPVRLVTRYSSKEYDYTRDGEWVRRIQRNVVDTRYRWHANVKITAPPASAIVDFNDLPANRQPNFGIPLVIHPDDRVAAE</sequence>
<reference evidence="2 3" key="1">
    <citation type="submission" date="2019-10" db="EMBL/GenBank/DDBJ databases">
        <title>Nonomuraea sp. nov., isolated from Phyllanthus amarus.</title>
        <authorList>
            <person name="Klykleung N."/>
            <person name="Tanasupawat S."/>
        </authorList>
    </citation>
    <scope>NUCLEOTIDE SEQUENCE [LARGE SCALE GENOMIC DNA]</scope>
    <source>
        <strain evidence="2 3">CR1-09</strain>
    </source>
</reference>
<comment type="caution">
    <text evidence="2">The sequence shown here is derived from an EMBL/GenBank/DDBJ whole genome shotgun (WGS) entry which is preliminary data.</text>
</comment>
<name>A0A5N6BCI2_9ACTN</name>
<dbReference type="AlphaFoldDB" id="A0A5N6BCI2"/>
<dbReference type="RefSeq" id="WP_139579696.1">
    <property type="nucleotide sequence ID" value="NZ_VDMA02000027.1"/>
</dbReference>
<protein>
    <recommendedName>
        <fullName evidence="4">Outer membrane lipoprotein-sorting protein</fullName>
    </recommendedName>
</protein>
<evidence type="ECO:0000256" key="1">
    <source>
        <dbReference type="SAM" id="SignalP"/>
    </source>
</evidence>
<accession>A0A5N6BCI2</accession>
<evidence type="ECO:0000313" key="2">
    <source>
        <dbReference type="EMBL" id="KAB8178757.1"/>
    </source>
</evidence>